<comment type="caution">
    <text evidence="5">The sequence shown here is derived from an EMBL/GenBank/DDBJ whole genome shotgun (WGS) entry which is preliminary data.</text>
</comment>
<feature type="domain" description="VHS" evidence="3">
    <location>
        <begin position="29"/>
        <end position="114"/>
    </location>
</feature>
<feature type="region of interest" description="Disordered" evidence="2">
    <location>
        <begin position="326"/>
        <end position="368"/>
    </location>
</feature>
<dbReference type="Proteomes" id="UP001187682">
    <property type="component" value="Unassembled WGS sequence"/>
</dbReference>
<feature type="compositionally biased region" description="Pro residues" evidence="2">
    <location>
        <begin position="167"/>
        <end position="185"/>
    </location>
</feature>
<gene>
    <name evidence="5" type="ORF">DNG_06116</name>
</gene>
<dbReference type="InterPro" id="IPR008942">
    <property type="entry name" value="ENTH_VHS"/>
</dbReference>
<feature type="domain" description="CID" evidence="4">
    <location>
        <begin position="6"/>
        <end position="144"/>
    </location>
</feature>
<protein>
    <submittedName>
        <fullName evidence="5">Related to PCF11 component of pre-mRNA 3`-end processing factor CF I</fullName>
    </submittedName>
</protein>
<dbReference type="InterPro" id="IPR006569">
    <property type="entry name" value="CID_dom"/>
</dbReference>
<comment type="subunit">
    <text evidence="1">Component of the ESCRT-0 complex composed of HSE1 and VPS27.</text>
</comment>
<dbReference type="EMBL" id="ONZQ02000008">
    <property type="protein sequence ID" value="SPO03433.1"/>
    <property type="molecule type" value="Genomic_DNA"/>
</dbReference>
<dbReference type="Pfam" id="PF04818">
    <property type="entry name" value="CID"/>
    <property type="match status" value="1"/>
</dbReference>
<dbReference type="PANTHER" id="PTHR15921">
    <property type="entry name" value="PRE-MRNA CLEAVAGE COMPLEX II"/>
    <property type="match status" value="1"/>
</dbReference>
<dbReference type="GO" id="GO:0006369">
    <property type="term" value="P:termination of RNA polymerase II transcription"/>
    <property type="evidence" value="ECO:0007669"/>
    <property type="project" value="InterPro"/>
</dbReference>
<dbReference type="InterPro" id="IPR021605">
    <property type="entry name" value="Pcf11_Clp1-ID"/>
</dbReference>
<evidence type="ECO:0000259" key="4">
    <source>
        <dbReference type="PROSITE" id="PS51391"/>
    </source>
</evidence>
<feature type="compositionally biased region" description="Low complexity" evidence="2">
    <location>
        <begin position="347"/>
        <end position="365"/>
    </location>
</feature>
<dbReference type="InterPro" id="IPR054127">
    <property type="entry name" value="Pcf11_C"/>
</dbReference>
<dbReference type="PROSITE" id="PS50179">
    <property type="entry name" value="VHS"/>
    <property type="match status" value="1"/>
</dbReference>
<feature type="region of interest" description="Disordered" evidence="2">
    <location>
        <begin position="648"/>
        <end position="678"/>
    </location>
</feature>
<reference evidence="5" key="1">
    <citation type="submission" date="2018-03" db="EMBL/GenBank/DDBJ databases">
        <authorList>
            <person name="Guldener U."/>
        </authorList>
    </citation>
    <scope>NUCLEOTIDE SEQUENCE</scope>
</reference>
<dbReference type="GO" id="GO:0005737">
    <property type="term" value="C:cytoplasm"/>
    <property type="evidence" value="ECO:0007669"/>
    <property type="project" value="TreeGrafter"/>
</dbReference>
<evidence type="ECO:0000313" key="5">
    <source>
        <dbReference type="EMBL" id="SPO03433.1"/>
    </source>
</evidence>
<feature type="region of interest" description="Disordered" evidence="2">
    <location>
        <begin position="146"/>
        <end position="218"/>
    </location>
</feature>
<keyword evidence="6" id="KW-1185">Reference proteome</keyword>
<dbReference type="GO" id="GO:0003729">
    <property type="term" value="F:mRNA binding"/>
    <property type="evidence" value="ECO:0007669"/>
    <property type="project" value="InterPro"/>
</dbReference>
<dbReference type="Pfam" id="PF11526">
    <property type="entry name" value="Pfc11_Clp1_ID"/>
    <property type="match status" value="1"/>
</dbReference>
<dbReference type="GO" id="GO:0043130">
    <property type="term" value="F:ubiquitin binding"/>
    <property type="evidence" value="ECO:0007669"/>
    <property type="project" value="InterPro"/>
</dbReference>
<dbReference type="PANTHER" id="PTHR15921:SF3">
    <property type="entry name" value="PRE-MRNA CLEAVAGE COMPLEX 2 PROTEIN PCF11"/>
    <property type="match status" value="1"/>
</dbReference>
<dbReference type="Pfam" id="PF21936">
    <property type="entry name" value="Pcf11_C"/>
    <property type="match status" value="1"/>
</dbReference>
<dbReference type="AlphaFoldDB" id="A0AAE8SW84"/>
<feature type="compositionally biased region" description="Basic and acidic residues" evidence="2">
    <location>
        <begin position="663"/>
        <end position="678"/>
    </location>
</feature>
<dbReference type="GO" id="GO:0000993">
    <property type="term" value="F:RNA polymerase II complex binding"/>
    <property type="evidence" value="ECO:0007669"/>
    <property type="project" value="InterPro"/>
</dbReference>
<dbReference type="SUPFAM" id="SSF48464">
    <property type="entry name" value="ENTH/VHS domain"/>
    <property type="match status" value="1"/>
</dbReference>
<dbReference type="FunFam" id="1.25.40.90:FF:000016">
    <property type="entry name" value="mRNA cleavage factor complex component Pcf11"/>
    <property type="match status" value="1"/>
</dbReference>
<dbReference type="CDD" id="cd16982">
    <property type="entry name" value="CID_Pcf11"/>
    <property type="match status" value="1"/>
</dbReference>
<dbReference type="GO" id="GO:0016192">
    <property type="term" value="P:vesicle-mediated transport"/>
    <property type="evidence" value="ECO:0007669"/>
    <property type="project" value="UniProtKB-ARBA"/>
</dbReference>
<sequence length="678" mass="72759">MSSENVAAEVAEDFKLALEDMTSISRVEIMNLCQIAREHTEHAYEISEVLVAHINRTAPQRKLASLYVLDAIVKNVGTPYTLYVAPKLYSTFMESYARVDHPVRRKMEEMLKTWKGPVPGSMDTKPVFPPDVVLPIETALIKVHTSMQANRKPQPHLRQQPGHRNTPTPPGMNHPHAPGPYPNHTPPNANGIPSGVPQSQTPFQPPIPGAVPAAANHSSLPYYGRDALAGAQQQQQQQQQQPGYGASAAVNADVLNRDIEGLIVASHQELAQNPHDVGIQTRLKALVDLQGIVRARNLPQDQLVLVKKQVDELSVKMRAPAPLPAQVGSGVPLASHVTPPPHHHLSRPSSAAPQIPTAAPASSTPVAGQAPLSIDSLLGKGALAALLAQQAASSRHATPTPVVQTPPPPPASAPAAPAPAASNPMDIIQQLRQAGLLGSAPPAPPPQAPAASAVPGLSSALASLPPVLANALAPMNRAAAAPPPPEDLRVISWSASSLRVVSLYSELGPPCTQCGRRFKQNEEGKKKKTAHMDWHFRVRQRMAEAERRGQYRSLYVAKDDWIKSREEVDVSYSPAETEAAPAEPAAKPPEQLYIPVPDPTSGVNTVCPICQERFENKWLDSAQEWVWLDAKMVGGRAFHASCHIEATKDRERGATPDGVLGKRKADGGGENKVKKSRG</sequence>
<dbReference type="SMART" id="SM00582">
    <property type="entry name" value="RPR"/>
    <property type="match status" value="1"/>
</dbReference>
<evidence type="ECO:0000256" key="1">
    <source>
        <dbReference type="ARBA" id="ARBA00011446"/>
    </source>
</evidence>
<evidence type="ECO:0000313" key="6">
    <source>
        <dbReference type="Proteomes" id="UP001187682"/>
    </source>
</evidence>
<dbReference type="GO" id="GO:0035091">
    <property type="term" value="F:phosphatidylinositol binding"/>
    <property type="evidence" value="ECO:0007669"/>
    <property type="project" value="InterPro"/>
</dbReference>
<organism evidence="5 6">
    <name type="scientific">Cephalotrichum gorgonifer</name>
    <dbReference type="NCBI Taxonomy" id="2041049"/>
    <lineage>
        <taxon>Eukaryota</taxon>
        <taxon>Fungi</taxon>
        <taxon>Dikarya</taxon>
        <taxon>Ascomycota</taxon>
        <taxon>Pezizomycotina</taxon>
        <taxon>Sordariomycetes</taxon>
        <taxon>Hypocreomycetidae</taxon>
        <taxon>Microascales</taxon>
        <taxon>Microascaceae</taxon>
        <taxon>Cephalotrichum</taxon>
    </lineage>
</organism>
<accession>A0AAE8SW84</accession>
<dbReference type="GO" id="GO:0031124">
    <property type="term" value="P:mRNA 3'-end processing"/>
    <property type="evidence" value="ECO:0007669"/>
    <property type="project" value="InterPro"/>
</dbReference>
<dbReference type="PROSITE" id="PS51391">
    <property type="entry name" value="CID"/>
    <property type="match status" value="1"/>
</dbReference>
<evidence type="ECO:0000259" key="3">
    <source>
        <dbReference type="PROSITE" id="PS50179"/>
    </source>
</evidence>
<name>A0AAE8SW84_9PEZI</name>
<dbReference type="GO" id="GO:0007034">
    <property type="term" value="P:vacuolar transport"/>
    <property type="evidence" value="ECO:0007669"/>
    <property type="project" value="UniProtKB-ARBA"/>
</dbReference>
<evidence type="ECO:0000256" key="2">
    <source>
        <dbReference type="SAM" id="MobiDB-lite"/>
    </source>
</evidence>
<dbReference type="GO" id="GO:0005849">
    <property type="term" value="C:mRNA cleavage factor complex"/>
    <property type="evidence" value="ECO:0007669"/>
    <property type="project" value="InterPro"/>
</dbReference>
<proteinExistence type="predicted"/>
<dbReference type="Gene3D" id="1.25.40.90">
    <property type="match status" value="1"/>
</dbReference>
<dbReference type="InterPro" id="IPR045154">
    <property type="entry name" value="PCF11-like"/>
</dbReference>
<dbReference type="InterPro" id="IPR002014">
    <property type="entry name" value="VHS_dom"/>
</dbReference>
<feature type="region of interest" description="Disordered" evidence="2">
    <location>
        <begin position="395"/>
        <end position="421"/>
    </location>
</feature>
<dbReference type="InterPro" id="IPR047415">
    <property type="entry name" value="Pcf11_CID"/>
</dbReference>